<accession>Q75B04</accession>
<reference evidence="2" key="2">
    <citation type="journal article" date="2013" name="G3 (Bethesda)">
        <title>Genomes of Ashbya fungi isolated from insects reveal four mating-type loci, numerous translocations, lack of transposons, and distinct gene duplications.</title>
        <authorList>
            <person name="Dietrich F.S."/>
            <person name="Voegeli S."/>
            <person name="Kuo S."/>
            <person name="Philippsen P."/>
        </authorList>
    </citation>
    <scope>GENOME REANNOTATION</scope>
    <source>
        <strain evidence="2">ATCC 10895 / CBS 109.51 / FGSC 9923 / NRRL Y-1056</strain>
    </source>
</reference>
<dbReference type="Proteomes" id="UP000000591">
    <property type="component" value="Chromosome IV"/>
</dbReference>
<dbReference type="GO" id="GO:0140580">
    <property type="term" value="F:mitochondrion autophagosome adaptor activity"/>
    <property type="evidence" value="ECO:0007669"/>
    <property type="project" value="InterPro"/>
</dbReference>
<dbReference type="OrthoDB" id="2430343at2759"/>
<dbReference type="HOGENOM" id="CLU_1460960_0_0_1"/>
<evidence type="ECO:0000313" key="1">
    <source>
        <dbReference type="EMBL" id="AAS51801.2"/>
    </source>
</evidence>
<proteinExistence type="predicted"/>
<dbReference type="GeneID" id="4620120"/>
<dbReference type="InterPro" id="IPR013898">
    <property type="entry name" value="Atg43"/>
</dbReference>
<dbReference type="EMBL" id="AE016817">
    <property type="protein sequence ID" value="AAS51801.2"/>
    <property type="molecule type" value="Genomic_DNA"/>
</dbReference>
<dbReference type="KEGG" id="ago:AGOS_ADL119W"/>
<keyword evidence="2" id="KW-1185">Reference proteome</keyword>
<dbReference type="STRING" id="284811.Q75B04"/>
<gene>
    <name evidence="1" type="ORF">AGOS_ADL119W</name>
</gene>
<dbReference type="GO" id="GO:0000423">
    <property type="term" value="P:mitophagy"/>
    <property type="evidence" value="ECO:0007669"/>
    <property type="project" value="InterPro"/>
</dbReference>
<sequence>MTTARSGRSWQRHSACRRLCSTRPAAAAGGCVVRGSLRCGLAQWPSWHAHRGCVFVKAKASAGMLPLSHEQAIAMERKAITIPDVRFEQTFRAALAKESARQRQLRAQKEGEAAADGEAGISALVVAKVVVRDVLLMPLVQGALWTGLLITMKPWLRLCMLGGRRAGQAFYRALVGDVRPRMRAA</sequence>
<protein>
    <submittedName>
        <fullName evidence="1">ADL119Wp</fullName>
    </submittedName>
</protein>
<name>Q75B04_EREGS</name>
<reference evidence="1 2" key="1">
    <citation type="journal article" date="2004" name="Science">
        <title>The Ashbya gossypii genome as a tool for mapping the ancient Saccharomyces cerevisiae genome.</title>
        <authorList>
            <person name="Dietrich F.S."/>
            <person name="Voegeli S."/>
            <person name="Brachat S."/>
            <person name="Lerch A."/>
            <person name="Gates K."/>
            <person name="Steiner S."/>
            <person name="Mohr C."/>
            <person name="Pohlmann R."/>
            <person name="Luedi P."/>
            <person name="Choi S."/>
            <person name="Wing R.A."/>
            <person name="Flavier A."/>
            <person name="Gaffney T.D."/>
            <person name="Philippsen P."/>
        </authorList>
    </citation>
    <scope>NUCLEOTIDE SEQUENCE [LARGE SCALE GENOMIC DNA]</scope>
    <source>
        <strain evidence="2">ATCC 10895 / CBS 109.51 / FGSC 9923 / NRRL Y-1056</strain>
    </source>
</reference>
<dbReference type="AlphaFoldDB" id="Q75B04"/>
<dbReference type="eggNOG" id="ENOG502SE22">
    <property type="taxonomic scope" value="Eukaryota"/>
</dbReference>
<evidence type="ECO:0000313" key="2">
    <source>
        <dbReference type="Proteomes" id="UP000000591"/>
    </source>
</evidence>
<dbReference type="RefSeq" id="NP_983977.2">
    <property type="nucleotide sequence ID" value="NM_209330.2"/>
</dbReference>
<dbReference type="PANTHER" id="PTHR38699:SF1">
    <property type="entry name" value="MITOPHAGY RECEPTOR ATG43"/>
    <property type="match status" value="1"/>
</dbReference>
<dbReference type="PANTHER" id="PTHR38699">
    <property type="entry name" value="CHROMOSOME 1, WHOLE GENOME SHOTGUN SEQUENCE"/>
    <property type="match status" value="1"/>
</dbReference>
<organism evidence="1 2">
    <name type="scientific">Eremothecium gossypii (strain ATCC 10895 / CBS 109.51 / FGSC 9923 / NRRL Y-1056)</name>
    <name type="common">Yeast</name>
    <name type="synonym">Ashbya gossypii</name>
    <dbReference type="NCBI Taxonomy" id="284811"/>
    <lineage>
        <taxon>Eukaryota</taxon>
        <taxon>Fungi</taxon>
        <taxon>Dikarya</taxon>
        <taxon>Ascomycota</taxon>
        <taxon>Saccharomycotina</taxon>
        <taxon>Saccharomycetes</taxon>
        <taxon>Saccharomycetales</taxon>
        <taxon>Saccharomycetaceae</taxon>
        <taxon>Eremothecium</taxon>
    </lineage>
</organism>
<dbReference type="InParanoid" id="Q75B04"/>